<dbReference type="InterPro" id="IPR045617">
    <property type="entry name" value="DUF6445"/>
</dbReference>
<dbReference type="RefSeq" id="WP_302712142.1">
    <property type="nucleotide sequence ID" value="NZ_JAULRT010000047.1"/>
</dbReference>
<dbReference type="Pfam" id="PF20043">
    <property type="entry name" value="DUF6445"/>
    <property type="match status" value="1"/>
</dbReference>
<evidence type="ECO:0000313" key="2">
    <source>
        <dbReference type="Proteomes" id="UP001168380"/>
    </source>
</evidence>
<organism evidence="1 2">
    <name type="scientific">Gilvimarinus algae</name>
    <dbReference type="NCBI Taxonomy" id="3058037"/>
    <lineage>
        <taxon>Bacteria</taxon>
        <taxon>Pseudomonadati</taxon>
        <taxon>Pseudomonadota</taxon>
        <taxon>Gammaproteobacteria</taxon>
        <taxon>Cellvibrionales</taxon>
        <taxon>Cellvibrionaceae</taxon>
        <taxon>Gilvimarinus</taxon>
    </lineage>
</organism>
<protein>
    <submittedName>
        <fullName evidence="1">DUF6445 family protein</fullName>
    </submittedName>
</protein>
<name>A0ABT8TDH5_9GAMM</name>
<sequence length="236" mass="26699">MTQMPPSANPKAQIQCVHIGKEQQPVLIIDDFLTAPEALIERACELDFAPEQKLYPGLRAEAPRAYTDAMEAMLPPLLARHFGTRAGDITRVESSFSLVTQAPHTLSPLQRLPHFDSRNRRELASIYFLCNQSSQRYGGTAFYRHRHTGYEAIDDGRFPRYAQSVEQHIQASGLPAADYIRGDTPLFEQIAAFPARYNRLLVYRCTSLHSGLIDESFDFSTDPRRARLSINTFLVN</sequence>
<comment type="caution">
    <text evidence="1">The sequence shown here is derived from an EMBL/GenBank/DDBJ whole genome shotgun (WGS) entry which is preliminary data.</text>
</comment>
<dbReference type="EMBL" id="JAULRT010000047">
    <property type="protein sequence ID" value="MDO3381990.1"/>
    <property type="molecule type" value="Genomic_DNA"/>
</dbReference>
<dbReference type="Proteomes" id="UP001168380">
    <property type="component" value="Unassembled WGS sequence"/>
</dbReference>
<accession>A0ABT8TDH5</accession>
<keyword evidence="2" id="KW-1185">Reference proteome</keyword>
<reference evidence="1" key="1">
    <citation type="submission" date="2023-07" db="EMBL/GenBank/DDBJ databases">
        <title>Gilvimarinus algae sp. nov., isolated from the surface of Kelp.</title>
        <authorList>
            <person name="Sun Y.Y."/>
            <person name="Gong Y."/>
            <person name="Du Z.J."/>
        </authorList>
    </citation>
    <scope>NUCLEOTIDE SEQUENCE</scope>
    <source>
        <strain evidence="1">SDUM040014</strain>
    </source>
</reference>
<evidence type="ECO:0000313" key="1">
    <source>
        <dbReference type="EMBL" id="MDO3381990.1"/>
    </source>
</evidence>
<gene>
    <name evidence="1" type="ORF">QWI16_07360</name>
</gene>
<proteinExistence type="predicted"/>